<feature type="region of interest" description="Disordered" evidence="1">
    <location>
        <begin position="1"/>
        <end position="27"/>
    </location>
</feature>
<proteinExistence type="predicted"/>
<protein>
    <submittedName>
        <fullName evidence="2">Uncharacterized protein</fullName>
    </submittedName>
</protein>
<keyword evidence="3" id="KW-1185">Reference proteome</keyword>
<evidence type="ECO:0000313" key="2">
    <source>
        <dbReference type="EMBL" id="RJE82907.1"/>
    </source>
</evidence>
<reference evidence="3" key="1">
    <citation type="submission" date="2018-09" db="EMBL/GenBank/DDBJ databases">
        <title>Acidovorax cavernicola nov. sp. isolated from Gruta de las Maravillas (Aracena, Spain).</title>
        <authorList>
            <person name="Jurado V."/>
            <person name="Gutierrez-Patricio S."/>
            <person name="Gonzalez-Pimentel J.L."/>
            <person name="Miller A.Z."/>
            <person name="Laiz L."/>
            <person name="Saiz-Jimenez C."/>
        </authorList>
    </citation>
    <scope>NUCLEOTIDE SEQUENCE [LARGE SCALE GENOMIC DNA]</scope>
    <source>
        <strain evidence="3">1011MAR3C25</strain>
    </source>
</reference>
<gene>
    <name evidence="2" type="ORF">D3P04_17870</name>
</gene>
<comment type="caution">
    <text evidence="2">The sequence shown here is derived from an EMBL/GenBank/DDBJ whole genome shotgun (WGS) entry which is preliminary data.</text>
</comment>
<organism evidence="2 3">
    <name type="scientific">Paracoccus onubensis</name>
    <dbReference type="NCBI Taxonomy" id="1675788"/>
    <lineage>
        <taxon>Bacteria</taxon>
        <taxon>Pseudomonadati</taxon>
        <taxon>Pseudomonadota</taxon>
        <taxon>Alphaproteobacteria</taxon>
        <taxon>Rhodobacterales</taxon>
        <taxon>Paracoccaceae</taxon>
        <taxon>Paracoccus</taxon>
    </lineage>
</organism>
<evidence type="ECO:0000313" key="3">
    <source>
        <dbReference type="Proteomes" id="UP000284202"/>
    </source>
</evidence>
<accession>A0A418SPY7</accession>
<dbReference type="AlphaFoldDB" id="A0A418SPY7"/>
<name>A0A418SPY7_9RHOB</name>
<sequence>MTFGVRGMASPDEHLPNTARSVGPDPKRHGFVIHSGCDNFMPASVRAVNRNRLAEADHETDVLPKSA</sequence>
<dbReference type="Proteomes" id="UP000284202">
    <property type="component" value="Unassembled WGS sequence"/>
</dbReference>
<evidence type="ECO:0000256" key="1">
    <source>
        <dbReference type="SAM" id="MobiDB-lite"/>
    </source>
</evidence>
<dbReference type="EMBL" id="QZCG01000013">
    <property type="protein sequence ID" value="RJE82907.1"/>
    <property type="molecule type" value="Genomic_DNA"/>
</dbReference>